<dbReference type="AlphaFoldDB" id="A0AAW0B5J0"/>
<sequence length="992" mass="112950">MPAAEELKNEGNVAFKSGNFTRAGQLYAQAEQLEPSNAFYPSNLSAALFEEGKYLQSMRAISRARSKITDHDIKEKLAPKLSIRLAKCLAFGVREGAISFDDMEDEKDLIGDYQQYSSSADSVGTIGECKRAWNAWTRVEKDAERVRVGIRDARSRLRSIPLRKKPACATLEYFAIGHDEIMSVLHDWGPHEDDRQKLKLDVSKMSENQLARLRFFFAGIGDSRHALGSIIGIGQTYKTLSKDQQKSFGVHLTLNDINATILARGLCLFLLLDELASAQGDQEKEAELKMTLLCTWLGFIMPEYCFVRLRSTIMSLKVRLQADPPQLPEWLYVVPSSIPSILKSLDYWLSDWKHWTASHLLQILNKQTAHHPSKANFDDLGLPEPYRAKIEDSRRAEEEQFRNMVASISEEQLIKQTSQLKGFPECPGLDKPMERQAWMEATRDIMCELVLGRGNNKSGKTARRAQDKMGPERDSFEEVPTFIPPSTLRRRHEALDKYWTNVFQDRSPNSFALQEEAYDEIRNTFKPNLTLYVSDLTALLYIWTLLNDSKCSIKDDPYTAINSIENAEMVNDFNKRMNLYNDQTVVTKDSPCYSILSVFFDAIIASLSTLQGRIKIEVLQGDYITELIKMQDGDDPERPQGFPRTYTRMWLSNIPDYVGGPFAISLYTLPSLETTESTSVAGNCLMNTGIWQPGGEQYVFHHTHLSCKDYDRFLGGRIITMKPDFGVTEYAHGLQSFPLPLCRLPSRAETHSWLTRVLLGLLAPCKAGTNMGRVHNPHTLTMFVKLLIHMHTVGYPSHWLSDYLHLVLHDEIVTDVVTYTGAPPAPLDFMGRTGQRRKVNLQPYQAEFETILALSYEAIPFHVPFPDDFAQHHTEIATFEAPSPVLGRMTMSKMYGYDPVFYLIFFKNGTQSRLPSSIIDILQGQRVNQGDIHILSIIDDFGIGIGKVRWRMARSRVRSMQQEGWKLLAYRHDINEYSFSLVSSTQWKEVEN</sequence>
<gene>
    <name evidence="4" type="ORF">VNI00_017815</name>
</gene>
<feature type="compositionally biased region" description="Basic and acidic residues" evidence="2">
    <location>
        <begin position="464"/>
        <end position="476"/>
    </location>
</feature>
<evidence type="ECO:0000256" key="2">
    <source>
        <dbReference type="SAM" id="MobiDB-lite"/>
    </source>
</evidence>
<comment type="caution">
    <text evidence="4">The sequence shown here is derived from an EMBL/GenBank/DDBJ whole genome shotgun (WGS) entry which is preliminary data.</text>
</comment>
<feature type="repeat" description="TPR" evidence="1">
    <location>
        <begin position="4"/>
        <end position="37"/>
    </location>
</feature>
<feature type="domain" description="DUF4470" evidence="3">
    <location>
        <begin position="199"/>
        <end position="283"/>
    </location>
</feature>
<organism evidence="4 5">
    <name type="scientific">Paramarasmius palmivorus</name>
    <dbReference type="NCBI Taxonomy" id="297713"/>
    <lineage>
        <taxon>Eukaryota</taxon>
        <taxon>Fungi</taxon>
        <taxon>Dikarya</taxon>
        <taxon>Basidiomycota</taxon>
        <taxon>Agaricomycotina</taxon>
        <taxon>Agaricomycetes</taxon>
        <taxon>Agaricomycetidae</taxon>
        <taxon>Agaricales</taxon>
        <taxon>Marasmiineae</taxon>
        <taxon>Marasmiaceae</taxon>
        <taxon>Paramarasmius</taxon>
    </lineage>
</organism>
<reference evidence="4 5" key="1">
    <citation type="submission" date="2024-01" db="EMBL/GenBank/DDBJ databases">
        <title>A draft genome for a cacao thread blight-causing isolate of Paramarasmius palmivorus.</title>
        <authorList>
            <person name="Baruah I.K."/>
            <person name="Bukari Y."/>
            <person name="Amoako-Attah I."/>
            <person name="Meinhardt L.W."/>
            <person name="Bailey B.A."/>
            <person name="Cohen S.P."/>
        </authorList>
    </citation>
    <scope>NUCLEOTIDE SEQUENCE [LARGE SCALE GENOMIC DNA]</scope>
    <source>
        <strain evidence="4 5">GH-12</strain>
    </source>
</reference>
<evidence type="ECO:0000259" key="3">
    <source>
        <dbReference type="Pfam" id="PF14737"/>
    </source>
</evidence>
<name>A0AAW0B5J0_9AGAR</name>
<accession>A0AAW0B5J0</accession>
<dbReference type="InterPro" id="IPR011990">
    <property type="entry name" value="TPR-like_helical_dom_sf"/>
</dbReference>
<dbReference type="Pfam" id="PF14737">
    <property type="entry name" value="DUF4470"/>
    <property type="match status" value="1"/>
</dbReference>
<keyword evidence="5" id="KW-1185">Reference proteome</keyword>
<dbReference type="Gene3D" id="1.25.40.10">
    <property type="entry name" value="Tetratricopeptide repeat domain"/>
    <property type="match status" value="1"/>
</dbReference>
<protein>
    <recommendedName>
        <fullName evidence="3">DUF4470 domain-containing protein</fullName>
    </recommendedName>
</protein>
<dbReference type="InterPro" id="IPR019734">
    <property type="entry name" value="TPR_rpt"/>
</dbReference>
<dbReference type="Proteomes" id="UP001383192">
    <property type="component" value="Unassembled WGS sequence"/>
</dbReference>
<keyword evidence="1" id="KW-0802">TPR repeat</keyword>
<evidence type="ECO:0000313" key="4">
    <source>
        <dbReference type="EMBL" id="KAK7020202.1"/>
    </source>
</evidence>
<proteinExistence type="predicted"/>
<evidence type="ECO:0000256" key="1">
    <source>
        <dbReference type="PROSITE-ProRule" id="PRU00339"/>
    </source>
</evidence>
<dbReference type="SUPFAM" id="SSF48452">
    <property type="entry name" value="TPR-like"/>
    <property type="match status" value="1"/>
</dbReference>
<dbReference type="PROSITE" id="PS50005">
    <property type="entry name" value="TPR"/>
    <property type="match status" value="1"/>
</dbReference>
<dbReference type="EMBL" id="JAYKXP010000191">
    <property type="protein sequence ID" value="KAK7020202.1"/>
    <property type="molecule type" value="Genomic_DNA"/>
</dbReference>
<evidence type="ECO:0000313" key="5">
    <source>
        <dbReference type="Proteomes" id="UP001383192"/>
    </source>
</evidence>
<dbReference type="InterPro" id="IPR027974">
    <property type="entry name" value="DUF4470"/>
</dbReference>
<feature type="region of interest" description="Disordered" evidence="2">
    <location>
        <begin position="456"/>
        <end position="479"/>
    </location>
</feature>